<dbReference type="AlphaFoldDB" id="A0A1A8DT67"/>
<dbReference type="PROSITE" id="PS00472">
    <property type="entry name" value="SMALL_CYTOKINES_CC"/>
    <property type="match status" value="1"/>
</dbReference>
<dbReference type="CDD" id="cd00272">
    <property type="entry name" value="Chemokine_CC"/>
    <property type="match status" value="1"/>
</dbReference>
<keyword evidence="2 4" id="KW-0202">Cytokine</keyword>
<dbReference type="PANTHER" id="PTHR12015:SF108">
    <property type="entry name" value="C-C MOTIF CHEMOKINE 20"/>
    <property type="match status" value="1"/>
</dbReference>
<feature type="domain" description="Chemokine interleukin-8-like" evidence="5">
    <location>
        <begin position="29"/>
        <end position="87"/>
    </location>
</feature>
<keyword evidence="4" id="KW-0732">Signal</keyword>
<feature type="chain" id="PRO_5015018461" description="C-C motif chemokine" evidence="4">
    <location>
        <begin position="23"/>
        <end position="110"/>
    </location>
</feature>
<reference evidence="6" key="2">
    <citation type="submission" date="2016-06" db="EMBL/GenBank/DDBJ databases">
        <title>The genome of a short-lived fish provides insights into sex chromosome evolution and the genetic control of aging.</title>
        <authorList>
            <person name="Reichwald K."/>
            <person name="Felder M."/>
            <person name="Petzold A."/>
            <person name="Koch P."/>
            <person name="Groth M."/>
            <person name="Platzer M."/>
        </authorList>
    </citation>
    <scope>NUCLEOTIDE SEQUENCE</scope>
    <source>
        <tissue evidence="6">Brain</tissue>
    </source>
</reference>
<gene>
    <name evidence="6" type="primary">CCL-C5A</name>
</gene>
<comment type="similarity">
    <text evidence="1 4">Belongs to the intercrine beta (chemokine CC) family.</text>
</comment>
<dbReference type="EMBL" id="HAEA01008313">
    <property type="protein sequence ID" value="SBQ36793.1"/>
    <property type="molecule type" value="Transcribed_RNA"/>
</dbReference>
<keyword evidence="3" id="KW-1015">Disulfide bond</keyword>
<reference evidence="6" key="1">
    <citation type="submission" date="2016-05" db="EMBL/GenBank/DDBJ databases">
        <authorList>
            <person name="Lavstsen T."/>
            <person name="Jespersen J.S."/>
        </authorList>
    </citation>
    <scope>NUCLEOTIDE SEQUENCE</scope>
    <source>
        <tissue evidence="6">Brain</tissue>
    </source>
</reference>
<keyword evidence="4" id="KW-0964">Secreted</keyword>
<organism evidence="6">
    <name type="scientific">Nothobranchius kadleci</name>
    <name type="common">African annual killifish</name>
    <dbReference type="NCBI Taxonomy" id="1051664"/>
    <lineage>
        <taxon>Eukaryota</taxon>
        <taxon>Metazoa</taxon>
        <taxon>Chordata</taxon>
        <taxon>Craniata</taxon>
        <taxon>Vertebrata</taxon>
        <taxon>Euteleostomi</taxon>
        <taxon>Actinopterygii</taxon>
        <taxon>Neopterygii</taxon>
        <taxon>Teleostei</taxon>
        <taxon>Neoteleostei</taxon>
        <taxon>Acanthomorphata</taxon>
        <taxon>Ovalentaria</taxon>
        <taxon>Atherinomorphae</taxon>
        <taxon>Cyprinodontiformes</taxon>
        <taxon>Nothobranchiidae</taxon>
        <taxon>Nothobranchius</taxon>
    </lineage>
</organism>
<dbReference type="SMART" id="SM00199">
    <property type="entry name" value="SCY"/>
    <property type="match status" value="1"/>
</dbReference>
<comment type="subcellular location">
    <subcellularLocation>
        <location evidence="4">Secreted</location>
    </subcellularLocation>
</comment>
<evidence type="ECO:0000256" key="4">
    <source>
        <dbReference type="RuleBase" id="RU361150"/>
    </source>
</evidence>
<dbReference type="InterPro" id="IPR000827">
    <property type="entry name" value="Chemokine_CC_CS"/>
</dbReference>
<dbReference type="InterPro" id="IPR039809">
    <property type="entry name" value="Chemokine_b/g/d"/>
</dbReference>
<evidence type="ECO:0000256" key="2">
    <source>
        <dbReference type="ARBA" id="ARBA00022514"/>
    </source>
</evidence>
<dbReference type="PANTHER" id="PTHR12015">
    <property type="entry name" value="SMALL INDUCIBLE CYTOKINE A"/>
    <property type="match status" value="1"/>
</dbReference>
<name>A0A1A8DT67_NOTKA</name>
<dbReference type="Pfam" id="PF00048">
    <property type="entry name" value="IL8"/>
    <property type="match status" value="1"/>
</dbReference>
<sequence length="110" mass="12784">MALWSEPKIFLCSFIFVTFCCSLSVSQMPIDCCLSTKNKRIDKKLVADYREQAKGCSLPAMILVTRRGRELCTPPNEPWLQEVMKHVDRLKKLCKKKNYQHTRCFGVKPE</sequence>
<accession>A0A1A8DT67</accession>
<keyword evidence="4" id="KW-0145">Chemotaxis</keyword>
<proteinExistence type="inferred from homology"/>
<dbReference type="Gene3D" id="2.40.50.40">
    <property type="match status" value="1"/>
</dbReference>
<dbReference type="EMBL" id="HADZ01021666">
    <property type="protein sequence ID" value="SBP85607.1"/>
    <property type="molecule type" value="Transcribed_RNA"/>
</dbReference>
<dbReference type="GO" id="GO:0008009">
    <property type="term" value="F:chemokine activity"/>
    <property type="evidence" value="ECO:0007669"/>
    <property type="project" value="InterPro"/>
</dbReference>
<evidence type="ECO:0000256" key="1">
    <source>
        <dbReference type="ARBA" id="ARBA00010868"/>
    </source>
</evidence>
<evidence type="ECO:0000259" key="5">
    <source>
        <dbReference type="SMART" id="SM00199"/>
    </source>
</evidence>
<evidence type="ECO:0000256" key="3">
    <source>
        <dbReference type="ARBA" id="ARBA00023157"/>
    </source>
</evidence>
<dbReference type="GO" id="GO:0005615">
    <property type="term" value="C:extracellular space"/>
    <property type="evidence" value="ECO:0007669"/>
    <property type="project" value="UniProtKB-KW"/>
</dbReference>
<dbReference type="GO" id="GO:0006955">
    <property type="term" value="P:immune response"/>
    <property type="evidence" value="ECO:0007669"/>
    <property type="project" value="InterPro"/>
</dbReference>
<evidence type="ECO:0000313" key="6">
    <source>
        <dbReference type="EMBL" id="SBQ36793.1"/>
    </source>
</evidence>
<dbReference type="InterPro" id="IPR001811">
    <property type="entry name" value="Chemokine_IL8-like_dom"/>
</dbReference>
<dbReference type="InterPro" id="IPR036048">
    <property type="entry name" value="Interleukin_8-like_sf"/>
</dbReference>
<feature type="signal peptide" evidence="4">
    <location>
        <begin position="1"/>
        <end position="22"/>
    </location>
</feature>
<dbReference type="SUPFAM" id="SSF54117">
    <property type="entry name" value="Interleukin 8-like chemokines"/>
    <property type="match status" value="1"/>
</dbReference>
<protein>
    <recommendedName>
        <fullName evidence="4">C-C motif chemokine</fullName>
    </recommendedName>
</protein>